<evidence type="ECO:0000313" key="1">
    <source>
        <dbReference type="Ensembl" id="ENSLLEP00000036471.1"/>
    </source>
</evidence>
<dbReference type="Proteomes" id="UP000694569">
    <property type="component" value="Unplaced"/>
</dbReference>
<protein>
    <submittedName>
        <fullName evidence="1">Uncharacterized protein</fullName>
    </submittedName>
</protein>
<reference evidence="1" key="2">
    <citation type="submission" date="2025-09" db="UniProtKB">
        <authorList>
            <consortium name="Ensembl"/>
        </authorList>
    </citation>
    <scope>IDENTIFICATION</scope>
</reference>
<organism evidence="1 2">
    <name type="scientific">Leptobrachium leishanense</name>
    <name type="common">Leishan spiny toad</name>
    <dbReference type="NCBI Taxonomy" id="445787"/>
    <lineage>
        <taxon>Eukaryota</taxon>
        <taxon>Metazoa</taxon>
        <taxon>Chordata</taxon>
        <taxon>Craniata</taxon>
        <taxon>Vertebrata</taxon>
        <taxon>Euteleostomi</taxon>
        <taxon>Amphibia</taxon>
        <taxon>Batrachia</taxon>
        <taxon>Anura</taxon>
        <taxon>Pelobatoidea</taxon>
        <taxon>Megophryidae</taxon>
        <taxon>Leptobrachium</taxon>
    </lineage>
</organism>
<reference evidence="1" key="1">
    <citation type="submission" date="2025-08" db="UniProtKB">
        <authorList>
            <consortium name="Ensembl"/>
        </authorList>
    </citation>
    <scope>IDENTIFICATION</scope>
</reference>
<dbReference type="InterPro" id="IPR038800">
    <property type="entry name" value="CCDC17"/>
</dbReference>
<dbReference type="PANTHER" id="PTHR33820">
    <property type="entry name" value="COILED-COIL DOMAIN-CONTAINING PROTEIN 17"/>
    <property type="match status" value="1"/>
</dbReference>
<sequence length="1085" mass="120221">MRPLSPSAKRHLMDPLDALGPAPYDPVAGFVIFYDFLLGLDPTHQTVRLLSGLYSNGHRMGQTTSLPDVPCDMWHPAPHLENVPRGNTAMLAAKQPIPRVRPASSIALVVELQASGGFNPYGQEVQHVSSCGWSKLDLFDQHNQVLSGRWKLPVRALPLRPGLSTGQLNTVPQVALWCHMPVCVNIIQKWRKVQIVTFDCVLQVGKAELYIRVVNARDAELQSLAEINLRNASFYQYPPLISGGAAAITENPTYQPAFHRAPNAFHLPLSPYTDYVDPPPVEELPKQQKPSQRFPHLQAPLMAAVDGQEVSPDGAHTQTSVGFIIDRVKDVPQGDGTLRLMGYHMKTGQVIRTRTGSMTFVSSSVSSSVKHGHLIFGEQEVLFSDIDPGEDMILILRFYHWPAGSAAWSPWQHRRRPEPLPASEEWLVAWAALHLTKPASSEAPPDPSLRRHGDPAWNTGVHDLPLFHAPAPPALSLTAILPEDYHKVFEQYGNARARLWLFSATRPDFPFPPQSPLSENPIAGIPEGVFIPHCRRAPPTEPHASSDTIHLHIDGARFLPDAVTVTRVTGRIFNKNFDQFGPDLCTDIDLDSDVFQPFYNLSLRIRSQNLPPSATLLLKVYAIDRFAGGLSLIGWASLNLFVESGSEEAPSSDQGDVGVSLNEGAHQIRIYHRAPRTDLPLSVESLASAGRAVPCATLLLRLMKVLSHVNPPPSQIDRHLHPASQCPEYSTGLYYSASAHPSEGEIQLYSAMMNRSVVLVKEVIRSLAGSERQALVSDEHLSHWVQKTFTEQMTETPRPFNPCCVSQYLPETGIKISADRAQNLPWSGLTLAHICLNPPGAYYLGNPWLKYDRPVPVDNIDLNSQQTCPAWTDGFKTFTHRLYREDLTALFQLHEIVLRRDAESSERGAGRTTQGSHKPPDLSPGVQAWTALRVFYRNYCNMGVYQLPLYHGAPGRAVLQALSSGGCAAATLKDLQQTEMIKLVPGTSLIVRIVDGRRFEELDVCDAQDINQSYLPEDAAASYTRTMNGKKISDLIPDGQEDFKKDLADWFRKVFYQLGGGGGYSSNLAPFPKWFETTFPSILKL</sequence>
<dbReference type="Ensembl" id="ENSLLET00000037876.1">
    <property type="protein sequence ID" value="ENSLLEP00000036471.1"/>
    <property type="gene ID" value="ENSLLEG00000022625.1"/>
</dbReference>
<proteinExistence type="predicted"/>
<evidence type="ECO:0000313" key="2">
    <source>
        <dbReference type="Proteomes" id="UP000694569"/>
    </source>
</evidence>
<accession>A0A8C5QCW1</accession>
<dbReference type="AlphaFoldDB" id="A0A8C5QCW1"/>
<dbReference type="OrthoDB" id="289416at2759"/>
<keyword evidence="2" id="KW-1185">Reference proteome</keyword>
<dbReference type="GeneTree" id="ENSGT01110000268944"/>
<dbReference type="PANTHER" id="PTHR33820:SF4">
    <property type="entry name" value="COILED-COIL DOMAIN-CONTAINING PROTEIN 17"/>
    <property type="match status" value="1"/>
</dbReference>
<name>A0A8C5QCW1_9ANUR</name>